<keyword evidence="2" id="KW-0540">Nuclease</keyword>
<organism evidence="9 11">
    <name type="scientific">Acutalibacter muris</name>
    <dbReference type="NCBI Taxonomy" id="1796620"/>
    <lineage>
        <taxon>Bacteria</taxon>
        <taxon>Bacillati</taxon>
        <taxon>Bacillota</taxon>
        <taxon>Clostridia</taxon>
        <taxon>Eubacteriales</taxon>
        <taxon>Acutalibacteraceae</taxon>
        <taxon>Acutalibacter</taxon>
    </lineage>
</organism>
<dbReference type="InterPro" id="IPR013551">
    <property type="entry name" value="YicC-like_C"/>
</dbReference>
<dbReference type="AlphaFoldDB" id="A0A1Z2XPJ2"/>
<dbReference type="PANTHER" id="PTHR30636">
    <property type="entry name" value="UPF0701 PROTEIN YICC"/>
    <property type="match status" value="1"/>
</dbReference>
<evidence type="ECO:0000256" key="1">
    <source>
        <dbReference type="ARBA" id="ARBA00001968"/>
    </source>
</evidence>
<gene>
    <name evidence="8" type="ORF">ADH66_06595</name>
    <name evidence="9" type="ORF">I5Q82_16695</name>
</gene>
<dbReference type="PANTHER" id="PTHR30636:SF3">
    <property type="entry name" value="UPF0701 PROTEIN YICC"/>
    <property type="match status" value="1"/>
</dbReference>
<evidence type="ECO:0000256" key="3">
    <source>
        <dbReference type="ARBA" id="ARBA00022759"/>
    </source>
</evidence>
<dbReference type="GO" id="GO:0004521">
    <property type="term" value="F:RNA endonuclease activity"/>
    <property type="evidence" value="ECO:0007669"/>
    <property type="project" value="InterPro"/>
</dbReference>
<accession>A0A1Z2XPJ2</accession>
<dbReference type="RefSeq" id="WP_066534133.1">
    <property type="nucleotide sequence ID" value="NZ_CP021422.1"/>
</dbReference>
<dbReference type="Proteomes" id="UP000596035">
    <property type="component" value="Chromosome"/>
</dbReference>
<feature type="domain" description="Endoribonuclease YicC-like C-terminal" evidence="7">
    <location>
        <begin position="172"/>
        <end position="291"/>
    </location>
</feature>
<keyword evidence="4" id="KW-0378">Hydrolase</keyword>
<dbReference type="EMBL" id="CP021422">
    <property type="protein sequence ID" value="ASB40362.1"/>
    <property type="molecule type" value="Genomic_DNA"/>
</dbReference>
<dbReference type="InterPro" id="IPR005229">
    <property type="entry name" value="YicC/YloC-like"/>
</dbReference>
<evidence type="ECO:0000256" key="4">
    <source>
        <dbReference type="ARBA" id="ARBA00022801"/>
    </source>
</evidence>
<evidence type="ECO:0000313" key="10">
    <source>
        <dbReference type="Proteomes" id="UP000196710"/>
    </source>
</evidence>
<evidence type="ECO:0000313" key="11">
    <source>
        <dbReference type="Proteomes" id="UP000596035"/>
    </source>
</evidence>
<dbReference type="Pfam" id="PF03755">
    <property type="entry name" value="YicC-like_N"/>
    <property type="match status" value="1"/>
</dbReference>
<sequence>MLKSMTGYGRGEGIVETRHIVFELKSVNHKFFEINPRVTRGYQFLEDRLKTYLHERISRGKVDLFLQIENLGESSVEVGVNHSLAAGYYRALSELQERYSLPDGPSLELLCRYQDIFTVHKAPEEETVWRQVLEIAAPTVDSFLRMREAEGERLRADIMEKAGNILSLVDKVEELAPGTVAEYRERLQGRIQELLSDSRFDEQRVLTEVAVFADKVAVDEETVRLRSHFAQLEKLANSDGPVGRKIDFLVQEMNREANTIGSKSQNTEIAYLVVDIKSEIEKIREQVQNIE</sequence>
<keyword evidence="10" id="KW-1185">Reference proteome</keyword>
<dbReference type="Proteomes" id="UP000196710">
    <property type="component" value="Chromosome"/>
</dbReference>
<evidence type="ECO:0000259" key="6">
    <source>
        <dbReference type="Pfam" id="PF03755"/>
    </source>
</evidence>
<reference evidence="9 11" key="3">
    <citation type="submission" date="2020-11" db="EMBL/GenBank/DDBJ databases">
        <title>Closed and high quality bacterial genomes of the OMM12 community.</title>
        <authorList>
            <person name="Marbouty M."/>
            <person name="Lamy-Besnier Q."/>
            <person name="Debarbieux L."/>
            <person name="Koszul R."/>
        </authorList>
    </citation>
    <scope>NUCLEOTIDE SEQUENCE [LARGE SCALE GENOMIC DNA]</scope>
    <source>
        <strain evidence="9 11">KB18</strain>
    </source>
</reference>
<proteinExistence type="inferred from homology"/>
<comment type="cofactor">
    <cofactor evidence="1">
        <name>a divalent metal cation</name>
        <dbReference type="ChEBI" id="CHEBI:60240"/>
    </cofactor>
</comment>
<reference evidence="10" key="2">
    <citation type="submission" date="2017-05" db="EMBL/GenBank/DDBJ databases">
        <title>Improved OligoMM genomes.</title>
        <authorList>
            <person name="Garzetti D."/>
        </authorList>
    </citation>
    <scope>NUCLEOTIDE SEQUENCE [LARGE SCALE GENOMIC DNA]</scope>
    <source>
        <strain evidence="10">KB18</strain>
    </source>
</reference>
<name>A0A1Z2XPJ2_9FIRM</name>
<dbReference type="EMBL" id="CP065321">
    <property type="protein sequence ID" value="QQR29653.1"/>
    <property type="molecule type" value="Genomic_DNA"/>
</dbReference>
<evidence type="ECO:0000313" key="8">
    <source>
        <dbReference type="EMBL" id="ASB40362.1"/>
    </source>
</evidence>
<dbReference type="GO" id="GO:0016787">
    <property type="term" value="F:hydrolase activity"/>
    <property type="evidence" value="ECO:0007669"/>
    <property type="project" value="UniProtKB-KW"/>
</dbReference>
<evidence type="ECO:0000256" key="5">
    <source>
        <dbReference type="ARBA" id="ARBA00035648"/>
    </source>
</evidence>
<evidence type="ECO:0000259" key="7">
    <source>
        <dbReference type="Pfam" id="PF08340"/>
    </source>
</evidence>
<keyword evidence="3" id="KW-0255">Endonuclease</keyword>
<dbReference type="Pfam" id="PF08340">
    <property type="entry name" value="YicC-like_C"/>
    <property type="match status" value="1"/>
</dbReference>
<feature type="domain" description="Endoribonuclease YicC-like N-terminal" evidence="6">
    <location>
        <begin position="2"/>
        <end position="155"/>
    </location>
</feature>
<protein>
    <submittedName>
        <fullName evidence="9">YicC family protein</fullName>
    </submittedName>
</protein>
<dbReference type="InterPro" id="IPR013527">
    <property type="entry name" value="YicC-like_N"/>
</dbReference>
<comment type="similarity">
    <text evidence="5">Belongs to the YicC/YloC family.</text>
</comment>
<reference evidence="8" key="1">
    <citation type="journal article" date="2017" name="Genome Announc.">
        <title>High-Quality Whole-Genome Sequences of the Oligo-Mouse-Microbiota Bacterial Community.</title>
        <authorList>
            <person name="Garzetti D."/>
            <person name="Brugiroux S."/>
            <person name="Bunk B."/>
            <person name="Pukall R."/>
            <person name="McCoy K.D."/>
            <person name="Macpherson A.J."/>
            <person name="Stecher B."/>
        </authorList>
    </citation>
    <scope>NUCLEOTIDE SEQUENCE</scope>
    <source>
        <strain evidence="8">KB18</strain>
    </source>
</reference>
<dbReference type="KEGG" id="amur:ADH66_06595"/>
<dbReference type="NCBIfam" id="TIGR00255">
    <property type="entry name" value="YicC/YloC family endoribonuclease"/>
    <property type="match status" value="1"/>
</dbReference>
<evidence type="ECO:0000313" key="9">
    <source>
        <dbReference type="EMBL" id="QQR29653.1"/>
    </source>
</evidence>
<evidence type="ECO:0000256" key="2">
    <source>
        <dbReference type="ARBA" id="ARBA00022722"/>
    </source>
</evidence>